<dbReference type="GO" id="GO:0003677">
    <property type="term" value="F:DNA binding"/>
    <property type="evidence" value="ECO:0007669"/>
    <property type="project" value="UniProtKB-KW"/>
</dbReference>
<accession>A0ABM6JP74</accession>
<evidence type="ECO:0000313" key="2">
    <source>
        <dbReference type="Proteomes" id="UP000191820"/>
    </source>
</evidence>
<name>A0ABM6JP74_9GAMM</name>
<sequence>MIRTWLICIDDTDDIGTKGTGEIAEEILQLLLSKASFDNDSDGLSLVHSPTWVTRHQLFVHPDIPYTSHNSAMCFEVTSGLALAEIKDICIAHLAAECASAADPGLAIADKDLITADDIQQLISFGQDAKRLVKTKKDAYELAAEIGVDLSEHGGTGQGIIGAIAGMGLRLSGHDGRVKGQLKVGLKDAHSELTISVREIKQLTGLDAVIELNGFLLNEDELIDVSGKIKAVMHNHKFALLVYQHQDETTGEFHWRNALKQQLKKY</sequence>
<organism evidence="1 2">
    <name type="scientific">Shewanella japonica</name>
    <dbReference type="NCBI Taxonomy" id="93973"/>
    <lineage>
        <taxon>Bacteria</taxon>
        <taxon>Pseudomonadati</taxon>
        <taxon>Pseudomonadota</taxon>
        <taxon>Gammaproteobacteria</taxon>
        <taxon>Alteromonadales</taxon>
        <taxon>Shewanellaceae</taxon>
        <taxon>Shewanella</taxon>
    </lineage>
</organism>
<gene>
    <name evidence="1" type="ORF">SJ2017_2541</name>
</gene>
<keyword evidence="1" id="KW-0238">DNA-binding</keyword>
<reference evidence="1 2" key="1">
    <citation type="submission" date="2017-03" db="EMBL/GenBank/DDBJ databases">
        <title>Genome sequencing of Shewanella japonica KCTC 22435.</title>
        <authorList>
            <person name="Kim K.M."/>
        </authorList>
    </citation>
    <scope>NUCLEOTIDE SEQUENCE [LARGE SCALE GENOMIC DNA]</scope>
    <source>
        <strain evidence="1 2">KCTC 22435</strain>
    </source>
</reference>
<dbReference type="EMBL" id="CP020472">
    <property type="protein sequence ID" value="ARD22831.1"/>
    <property type="molecule type" value="Genomic_DNA"/>
</dbReference>
<protein>
    <submittedName>
        <fullName evidence="1">DNA-binding protein</fullName>
    </submittedName>
</protein>
<dbReference type="Gene3D" id="3.30.70.2200">
    <property type="match status" value="1"/>
</dbReference>
<dbReference type="Proteomes" id="UP000191820">
    <property type="component" value="Chromosome"/>
</dbReference>
<evidence type="ECO:0000313" key="1">
    <source>
        <dbReference type="EMBL" id="ARD22831.1"/>
    </source>
</evidence>
<keyword evidence="2" id="KW-1185">Reference proteome</keyword>
<proteinExistence type="predicted"/>